<keyword evidence="1" id="KW-0547">Nucleotide-binding</keyword>
<feature type="domain" description="Helicase ATP-binding" evidence="4">
    <location>
        <begin position="1"/>
        <end position="160"/>
    </location>
</feature>
<keyword evidence="3" id="KW-0067">ATP-binding</keyword>
<dbReference type="PROSITE" id="PS51192">
    <property type="entry name" value="HELICASE_ATP_BIND_1"/>
    <property type="match status" value="1"/>
</dbReference>
<dbReference type="AlphaFoldDB" id="A0A9Q3DGL4"/>
<evidence type="ECO:0000256" key="1">
    <source>
        <dbReference type="ARBA" id="ARBA00022741"/>
    </source>
</evidence>
<dbReference type="PANTHER" id="PTHR45626:SF22">
    <property type="entry name" value="DNA REPAIR PROTEIN RAD5"/>
    <property type="match status" value="1"/>
</dbReference>
<evidence type="ECO:0000313" key="6">
    <source>
        <dbReference type="Proteomes" id="UP000765509"/>
    </source>
</evidence>
<proteinExistence type="predicted"/>
<dbReference type="GO" id="GO:0005524">
    <property type="term" value="F:ATP binding"/>
    <property type="evidence" value="ECO:0007669"/>
    <property type="project" value="UniProtKB-KW"/>
</dbReference>
<dbReference type="OrthoDB" id="2505291at2759"/>
<organism evidence="5 6">
    <name type="scientific">Austropuccinia psidii MF-1</name>
    <dbReference type="NCBI Taxonomy" id="1389203"/>
    <lineage>
        <taxon>Eukaryota</taxon>
        <taxon>Fungi</taxon>
        <taxon>Dikarya</taxon>
        <taxon>Basidiomycota</taxon>
        <taxon>Pucciniomycotina</taxon>
        <taxon>Pucciniomycetes</taxon>
        <taxon>Pucciniales</taxon>
        <taxon>Sphaerophragmiaceae</taxon>
        <taxon>Austropuccinia</taxon>
    </lineage>
</organism>
<comment type="caution">
    <text evidence="5">The sequence shown here is derived from an EMBL/GenBank/DDBJ whole genome shotgun (WGS) entry which is preliminary data.</text>
</comment>
<evidence type="ECO:0000256" key="3">
    <source>
        <dbReference type="ARBA" id="ARBA00022840"/>
    </source>
</evidence>
<dbReference type="InterPro" id="IPR000330">
    <property type="entry name" value="SNF2_N"/>
</dbReference>
<dbReference type="SUPFAM" id="SSF52540">
    <property type="entry name" value="P-loop containing nucleoside triphosphate hydrolases"/>
    <property type="match status" value="1"/>
</dbReference>
<dbReference type="EMBL" id="AVOT02015926">
    <property type="protein sequence ID" value="MBW0500645.1"/>
    <property type="molecule type" value="Genomic_DNA"/>
</dbReference>
<dbReference type="PANTHER" id="PTHR45626">
    <property type="entry name" value="TRANSCRIPTION TERMINATION FACTOR 2-RELATED"/>
    <property type="match status" value="1"/>
</dbReference>
<sequence length="278" mass="30960">MGLGTAIQAITLIGISKEQLITNPQCSMPTIIICPPCLITNWKSEISKNAQAGALEAKTYHGPTRHSLSGVDISKCAIVITSYNNITKEFKQTNPSKSCFFKSNWHGIILDEAHYICSQYTATHHAINSLLLSCRICLMGTPIHNTMYDILGIISFITQPQSSDQDNWSPLILNSLSKGSNDILHLVLGHTKTSQLKFLPNIIHDYKLLPLNPKMQKEYSALYKEFLSSKTKGPGEFFRSINKLQICCNHHIILNTMAELDLEDHEGRSTQDNSSANT</sequence>
<dbReference type="InterPro" id="IPR050628">
    <property type="entry name" value="SNF2_RAD54_helicase_TF"/>
</dbReference>
<reference evidence="5" key="1">
    <citation type="submission" date="2021-03" db="EMBL/GenBank/DDBJ databases">
        <title>Draft genome sequence of rust myrtle Austropuccinia psidii MF-1, a brazilian biotype.</title>
        <authorList>
            <person name="Quecine M.C."/>
            <person name="Pachon D.M.R."/>
            <person name="Bonatelli M.L."/>
            <person name="Correr F.H."/>
            <person name="Franceschini L.M."/>
            <person name="Leite T.F."/>
            <person name="Margarido G.R.A."/>
            <person name="Almeida C.A."/>
            <person name="Ferrarezi J.A."/>
            <person name="Labate C.A."/>
        </authorList>
    </citation>
    <scope>NUCLEOTIDE SEQUENCE</scope>
    <source>
        <strain evidence="5">MF-1</strain>
    </source>
</reference>
<evidence type="ECO:0000256" key="2">
    <source>
        <dbReference type="ARBA" id="ARBA00022801"/>
    </source>
</evidence>
<dbReference type="InterPro" id="IPR014001">
    <property type="entry name" value="Helicase_ATP-bd"/>
</dbReference>
<dbReference type="Gene3D" id="3.40.50.10810">
    <property type="entry name" value="Tandem AAA-ATPase domain"/>
    <property type="match status" value="1"/>
</dbReference>
<dbReference type="GO" id="GO:0006281">
    <property type="term" value="P:DNA repair"/>
    <property type="evidence" value="ECO:0007669"/>
    <property type="project" value="TreeGrafter"/>
</dbReference>
<dbReference type="Proteomes" id="UP000765509">
    <property type="component" value="Unassembled WGS sequence"/>
</dbReference>
<dbReference type="Pfam" id="PF00176">
    <property type="entry name" value="SNF2-rel_dom"/>
    <property type="match status" value="1"/>
</dbReference>
<dbReference type="InterPro" id="IPR038718">
    <property type="entry name" value="SNF2-like_sf"/>
</dbReference>
<dbReference type="Gene3D" id="3.40.50.300">
    <property type="entry name" value="P-loop containing nucleotide triphosphate hydrolases"/>
    <property type="match status" value="1"/>
</dbReference>
<keyword evidence="2" id="KW-0378">Hydrolase</keyword>
<dbReference type="InterPro" id="IPR027417">
    <property type="entry name" value="P-loop_NTPase"/>
</dbReference>
<evidence type="ECO:0000259" key="4">
    <source>
        <dbReference type="PROSITE" id="PS51192"/>
    </source>
</evidence>
<dbReference type="GO" id="GO:0005634">
    <property type="term" value="C:nucleus"/>
    <property type="evidence" value="ECO:0007669"/>
    <property type="project" value="TreeGrafter"/>
</dbReference>
<gene>
    <name evidence="5" type="ORF">O181_040360</name>
</gene>
<evidence type="ECO:0000313" key="5">
    <source>
        <dbReference type="EMBL" id="MBW0500645.1"/>
    </source>
</evidence>
<keyword evidence="6" id="KW-1185">Reference proteome</keyword>
<protein>
    <recommendedName>
        <fullName evidence="4">Helicase ATP-binding domain-containing protein</fullName>
    </recommendedName>
</protein>
<dbReference type="GO" id="GO:0008094">
    <property type="term" value="F:ATP-dependent activity, acting on DNA"/>
    <property type="evidence" value="ECO:0007669"/>
    <property type="project" value="TreeGrafter"/>
</dbReference>
<name>A0A9Q3DGL4_9BASI</name>
<dbReference type="GO" id="GO:0016787">
    <property type="term" value="F:hydrolase activity"/>
    <property type="evidence" value="ECO:0007669"/>
    <property type="project" value="UniProtKB-KW"/>
</dbReference>
<accession>A0A9Q3DGL4</accession>